<accession>F7QU11</accession>
<comment type="caution">
    <text evidence="1">The sequence shown here is derived from an EMBL/GenBank/DDBJ whole genome shotgun (WGS) entry which is preliminary data.</text>
</comment>
<dbReference type="EMBL" id="AFOI01000002">
    <property type="protein sequence ID" value="EGM52264.1"/>
    <property type="molecule type" value="Genomic_DNA"/>
</dbReference>
<name>F7QU11_9LACO</name>
<evidence type="ECO:0000313" key="2">
    <source>
        <dbReference type="Proteomes" id="UP000003074"/>
    </source>
</evidence>
<dbReference type="AlphaFoldDB" id="F7QU11"/>
<sequence length="36" mass="4371">MFLKNIVIVIEGNNYLYQIKKFGYPKKRLKIKENKV</sequence>
<organism evidence="1 2">
    <name type="scientific">Ligilactobacillus salivarius GJ-24</name>
    <dbReference type="NCBI Taxonomy" id="1041521"/>
    <lineage>
        <taxon>Bacteria</taxon>
        <taxon>Bacillati</taxon>
        <taxon>Bacillota</taxon>
        <taxon>Bacilli</taxon>
        <taxon>Lactobacillales</taxon>
        <taxon>Lactobacillaceae</taxon>
        <taxon>Ligilactobacillus</taxon>
    </lineage>
</organism>
<dbReference type="Proteomes" id="UP000003074">
    <property type="component" value="Unassembled WGS sequence"/>
</dbReference>
<proteinExistence type="predicted"/>
<protein>
    <submittedName>
        <fullName evidence="1">Uncharacterized protein</fullName>
    </submittedName>
</protein>
<reference evidence="1 2" key="1">
    <citation type="journal article" date="2011" name="J. Bacteriol.">
        <title>Genome Sequence of Lactobacillus salivarius GJ-24, a Probiotic Strain Isolated from Healthy Adult Intestine.</title>
        <authorList>
            <person name="Cho Y.J."/>
            <person name="Choi J.K."/>
            <person name="Kim J.H."/>
            <person name="Lim Y.S."/>
            <person name="Ham J.S."/>
            <person name="Kang D.K."/>
            <person name="Chun J."/>
            <person name="Paik H.D."/>
            <person name="Kim G.B."/>
        </authorList>
    </citation>
    <scope>NUCLEOTIDE SEQUENCE [LARGE SCALE GENOMIC DNA]</scope>
    <source>
        <strain evidence="1 2">GJ-24</strain>
    </source>
</reference>
<gene>
    <name evidence="1" type="ORF">LSGJ_00684</name>
</gene>
<evidence type="ECO:0000313" key="1">
    <source>
        <dbReference type="EMBL" id="EGM52264.1"/>
    </source>
</evidence>